<sequence length="317" mass="35353">MYCPNCGAPVSADDRFCGECGTDLTKSKPVAASQKQDQPDTSRANATSTSHAETQSETQPNSQTLKHPNIETHYNQTQQEQHTNYNQQGQHTTSNQQPTFNSEKFNQHANDIKHEGSSFFSKLFKTHDSVVAEDKPFSLKFIGILSAVFLIISLLVIMLLVPKEISYFGVSKGSIVSNFFFSLVLFIALGFGILALTARLTIKDSISFVKLLSDFVFVNTFSFILFILGVLLLRMEIISIGSFLTLLGIISFYSAAIYIITKYSSFHAIRIPVFFGILLYIALQLIVLMIYGEMVRNSLMDSFKDLMDDFSPFGGGY</sequence>
<comment type="caution">
    <text evidence="4">The sequence shown here is derived from an EMBL/GenBank/DDBJ whole genome shotgun (WGS) entry which is preliminary data.</text>
</comment>
<evidence type="ECO:0000313" key="4">
    <source>
        <dbReference type="EMBL" id="RZI01754.1"/>
    </source>
</evidence>
<gene>
    <name evidence="4" type="ORF">EIG99_08015</name>
</gene>
<reference evidence="4 5" key="1">
    <citation type="submission" date="2018-11" db="EMBL/GenBank/DDBJ databases">
        <title>Genomic profiling of Staphylococcus species from a Poultry farm system in KwaZulu-Natal, South Africa.</title>
        <authorList>
            <person name="Amoako D.G."/>
            <person name="Somboro A.M."/>
            <person name="Abia A.L.K."/>
            <person name="Bester L.A."/>
            <person name="Essack S.Y."/>
        </authorList>
    </citation>
    <scope>NUCLEOTIDE SEQUENCE [LARGE SCALE GENOMIC DNA]</scope>
    <source>
        <strain evidence="4 5">SA11</strain>
    </source>
</reference>
<dbReference type="Proteomes" id="UP000293854">
    <property type="component" value="Unassembled WGS sequence"/>
</dbReference>
<feature type="transmembrane region" description="Helical" evidence="2">
    <location>
        <begin position="173"/>
        <end position="196"/>
    </location>
</feature>
<dbReference type="RefSeq" id="WP_130135547.1">
    <property type="nucleotide sequence ID" value="NZ_RQTE01000145.1"/>
</dbReference>
<feature type="transmembrane region" description="Helical" evidence="2">
    <location>
        <begin position="273"/>
        <end position="292"/>
    </location>
</feature>
<feature type="region of interest" description="Disordered" evidence="1">
    <location>
        <begin position="18"/>
        <end position="102"/>
    </location>
</feature>
<evidence type="ECO:0000313" key="5">
    <source>
        <dbReference type="Proteomes" id="UP000293854"/>
    </source>
</evidence>
<feature type="transmembrane region" description="Helical" evidence="2">
    <location>
        <begin position="237"/>
        <end position="261"/>
    </location>
</feature>
<organism evidence="4 5">
    <name type="scientific">Staphylococcus condimenti</name>
    <dbReference type="NCBI Taxonomy" id="70255"/>
    <lineage>
        <taxon>Bacteria</taxon>
        <taxon>Bacillati</taxon>
        <taxon>Bacillota</taxon>
        <taxon>Bacilli</taxon>
        <taxon>Bacillales</taxon>
        <taxon>Staphylococcaceae</taxon>
        <taxon>Staphylococcus</taxon>
    </lineage>
</organism>
<dbReference type="EMBL" id="RQTE01000145">
    <property type="protein sequence ID" value="RZI01754.1"/>
    <property type="molecule type" value="Genomic_DNA"/>
</dbReference>
<evidence type="ECO:0000259" key="3">
    <source>
        <dbReference type="Pfam" id="PF13240"/>
    </source>
</evidence>
<name>A0A4Q7CLJ0_9STAP</name>
<dbReference type="Pfam" id="PF13240">
    <property type="entry name" value="Zn_Ribbon_1"/>
    <property type="match status" value="1"/>
</dbReference>
<feature type="transmembrane region" description="Helical" evidence="2">
    <location>
        <begin position="208"/>
        <end position="231"/>
    </location>
</feature>
<feature type="transmembrane region" description="Helical" evidence="2">
    <location>
        <begin position="141"/>
        <end position="161"/>
    </location>
</feature>
<evidence type="ECO:0000256" key="2">
    <source>
        <dbReference type="SAM" id="Phobius"/>
    </source>
</evidence>
<keyword evidence="2" id="KW-1133">Transmembrane helix</keyword>
<feature type="compositionally biased region" description="Polar residues" evidence="1">
    <location>
        <begin position="33"/>
        <end position="102"/>
    </location>
</feature>
<feature type="domain" description="Zinc-ribbon" evidence="3">
    <location>
        <begin position="2"/>
        <end position="24"/>
    </location>
</feature>
<keyword evidence="2" id="KW-0812">Transmembrane</keyword>
<dbReference type="AlphaFoldDB" id="A0A4Q7CLJ0"/>
<proteinExistence type="predicted"/>
<accession>A0A4Q7CLJ0</accession>
<evidence type="ECO:0000256" key="1">
    <source>
        <dbReference type="SAM" id="MobiDB-lite"/>
    </source>
</evidence>
<dbReference type="InterPro" id="IPR026870">
    <property type="entry name" value="Zinc_ribbon_dom"/>
</dbReference>
<protein>
    <submittedName>
        <fullName evidence="4">Zinc-ribbon domain-containing protein</fullName>
    </submittedName>
</protein>
<keyword evidence="2" id="KW-0472">Membrane</keyword>